<dbReference type="InterPro" id="IPR007369">
    <property type="entry name" value="Peptidase_A22B_SPP"/>
</dbReference>
<protein>
    <submittedName>
        <fullName evidence="2">Uncharacterized protein</fullName>
    </submittedName>
</protein>
<dbReference type="GO" id="GO:0098554">
    <property type="term" value="C:cytoplasmic side of endoplasmic reticulum membrane"/>
    <property type="evidence" value="ECO:0007669"/>
    <property type="project" value="TreeGrafter"/>
</dbReference>
<keyword evidence="1" id="KW-0472">Membrane</keyword>
<feature type="transmembrane region" description="Helical" evidence="1">
    <location>
        <begin position="20"/>
        <end position="37"/>
    </location>
</feature>
<feature type="transmembrane region" description="Helical" evidence="1">
    <location>
        <begin position="43"/>
        <end position="72"/>
    </location>
</feature>
<dbReference type="GO" id="GO:0033619">
    <property type="term" value="P:membrane protein proteolysis"/>
    <property type="evidence" value="ECO:0007669"/>
    <property type="project" value="TreeGrafter"/>
</dbReference>
<dbReference type="GO" id="GO:0098553">
    <property type="term" value="C:lumenal side of endoplasmic reticulum membrane"/>
    <property type="evidence" value="ECO:0007669"/>
    <property type="project" value="TreeGrafter"/>
</dbReference>
<dbReference type="PANTHER" id="PTHR12174:SF35">
    <property type="entry name" value="INTRAMEMBRANE PROTEASE (IMPAS) FAMILY"/>
    <property type="match status" value="1"/>
</dbReference>
<evidence type="ECO:0000256" key="1">
    <source>
        <dbReference type="SAM" id="Phobius"/>
    </source>
</evidence>
<dbReference type="GeneID" id="9948247"/>
<organism evidence="2">
    <name type="scientific">Loa loa</name>
    <name type="common">Eye worm</name>
    <name type="synonym">Filaria loa</name>
    <dbReference type="NCBI Taxonomy" id="7209"/>
    <lineage>
        <taxon>Eukaryota</taxon>
        <taxon>Metazoa</taxon>
        <taxon>Ecdysozoa</taxon>
        <taxon>Nematoda</taxon>
        <taxon>Chromadorea</taxon>
        <taxon>Rhabditida</taxon>
        <taxon>Spirurina</taxon>
        <taxon>Spiruromorpha</taxon>
        <taxon>Filarioidea</taxon>
        <taxon>Onchocercidae</taxon>
        <taxon>Loa</taxon>
    </lineage>
</organism>
<gene>
    <name evidence="2" type="ORF">LOAG_10799</name>
</gene>
<accession>A0A1S0TQP7</accession>
<keyword evidence="1" id="KW-1133">Transmembrane helix</keyword>
<dbReference type="OrthoDB" id="29661at2759"/>
<sequence length="178" mass="20345">MKQLAMIIAILLGLFHELKWTWVVNDILGIATCYIIIARTETASYFAGFIFLIGMILFDIFWFYCIDLFSVVTMNSRTPIMLIIPVGKERRPVRTSTVDIVVPGIFLNIILKFAEMYDTEVFFLSFYACIFGMLITALIIFLRRKSTPAIVLPGIFAILASMLSVENPSNLWRFGIKH</sequence>
<dbReference type="Pfam" id="PF04258">
    <property type="entry name" value="Peptidase_A22B"/>
    <property type="match status" value="1"/>
</dbReference>
<name>A0A1S0TQP7_LOALO</name>
<dbReference type="RefSeq" id="XP_020301604.1">
    <property type="nucleotide sequence ID" value="XM_020448233.1"/>
</dbReference>
<feature type="transmembrane region" description="Helical" evidence="1">
    <location>
        <begin position="123"/>
        <end position="142"/>
    </location>
</feature>
<dbReference type="CTD" id="9948247"/>
<reference evidence="2" key="1">
    <citation type="submission" date="2012-04" db="EMBL/GenBank/DDBJ databases">
        <title>The Genome Sequence of Loa loa.</title>
        <authorList>
            <consortium name="The Broad Institute Genome Sequencing Platform"/>
            <consortium name="Broad Institute Genome Sequencing Center for Infectious Disease"/>
            <person name="Nutman T.B."/>
            <person name="Fink D.L."/>
            <person name="Russ C."/>
            <person name="Young S."/>
            <person name="Zeng Q."/>
            <person name="Gargeya S."/>
            <person name="Alvarado L."/>
            <person name="Berlin A."/>
            <person name="Chapman S.B."/>
            <person name="Chen Z."/>
            <person name="Freedman E."/>
            <person name="Gellesch M."/>
            <person name="Goldberg J."/>
            <person name="Griggs A."/>
            <person name="Gujja S."/>
            <person name="Heilman E.R."/>
            <person name="Heiman D."/>
            <person name="Howarth C."/>
            <person name="Mehta T."/>
            <person name="Neiman D."/>
            <person name="Pearson M."/>
            <person name="Roberts A."/>
            <person name="Saif S."/>
            <person name="Shea T."/>
            <person name="Shenoy N."/>
            <person name="Sisk P."/>
            <person name="Stolte C."/>
            <person name="Sykes S."/>
            <person name="White J."/>
            <person name="Yandava C."/>
            <person name="Haas B."/>
            <person name="Henn M.R."/>
            <person name="Nusbaum C."/>
            <person name="Birren B."/>
        </authorList>
    </citation>
    <scope>NUCLEOTIDE SEQUENCE [LARGE SCALE GENOMIC DNA]</scope>
</reference>
<dbReference type="PANTHER" id="PTHR12174">
    <property type="entry name" value="SIGNAL PEPTIDE PEPTIDASE"/>
    <property type="match status" value="1"/>
</dbReference>
<dbReference type="GO" id="GO:0042500">
    <property type="term" value="F:aspartic endopeptidase activity, intramembrane cleaving"/>
    <property type="evidence" value="ECO:0007669"/>
    <property type="project" value="InterPro"/>
</dbReference>
<dbReference type="GO" id="GO:0006465">
    <property type="term" value="P:signal peptide processing"/>
    <property type="evidence" value="ECO:0007669"/>
    <property type="project" value="TreeGrafter"/>
</dbReference>
<dbReference type="InParanoid" id="A0A1S0TQP7"/>
<keyword evidence="1" id="KW-0812">Transmembrane</keyword>
<dbReference type="EMBL" id="JH712209">
    <property type="protein sequence ID" value="EFO17698.2"/>
    <property type="molecule type" value="Genomic_DNA"/>
</dbReference>
<evidence type="ECO:0000313" key="2">
    <source>
        <dbReference type="EMBL" id="EFO17698.2"/>
    </source>
</evidence>
<dbReference type="AlphaFoldDB" id="A0A1S0TQP7"/>
<dbReference type="OMA" id="LMIMIPR"/>
<dbReference type="KEGG" id="loa:LOAG_10799"/>
<feature type="transmembrane region" description="Helical" evidence="1">
    <location>
        <begin position="149"/>
        <end position="165"/>
    </location>
</feature>
<proteinExistence type="predicted"/>